<reference evidence="25" key="2">
    <citation type="submission" date="2016-10" db="EMBL/GenBank/DDBJ databases">
        <authorList>
            <person name="de Groot N.N."/>
        </authorList>
    </citation>
    <scope>NUCLEOTIDE SEQUENCE [LARGE SCALE GENOMIC DNA]</scope>
    <source>
        <strain evidence="25">CCBAU85039</strain>
    </source>
</reference>
<dbReference type="Proteomes" id="UP000183063">
    <property type="component" value="Unassembled WGS sequence"/>
</dbReference>
<keyword evidence="7 18" id="KW-0560">Oxidoreductase</keyword>
<dbReference type="Pfam" id="PF14850">
    <property type="entry name" value="Pro_dh-DNA_bdg"/>
    <property type="match status" value="1"/>
</dbReference>
<dbReference type="InterPro" id="IPR024089">
    <property type="entry name" value="PRODH_PutA_dom_I/II"/>
</dbReference>
<evidence type="ECO:0000256" key="14">
    <source>
        <dbReference type="ARBA" id="ARBA00048142"/>
    </source>
</evidence>
<dbReference type="SUPFAM" id="SSF51730">
    <property type="entry name" value="FAD-linked oxidoreductase"/>
    <property type="match status" value="1"/>
</dbReference>
<keyword evidence="5 18" id="KW-0285">Flavoprotein</keyword>
<keyword evidence="11 18" id="KW-0238">DNA-binding</keyword>
<feature type="active site" evidence="19">
    <location>
        <position position="848"/>
    </location>
</feature>
<dbReference type="SUPFAM" id="SSF53720">
    <property type="entry name" value="ALDH-like"/>
    <property type="match status" value="1"/>
</dbReference>
<dbReference type="PANTHER" id="PTHR42862">
    <property type="entry name" value="DELTA-1-PYRROLINE-5-CARBOXYLATE DEHYDROGENASE 1, ISOFORM A-RELATED"/>
    <property type="match status" value="1"/>
</dbReference>
<dbReference type="Pfam" id="PF01619">
    <property type="entry name" value="Pro_dh"/>
    <property type="match status" value="1"/>
</dbReference>
<dbReference type="InterPro" id="IPR005933">
    <property type="entry name" value="PutA_C"/>
</dbReference>
<dbReference type="GO" id="GO:0009898">
    <property type="term" value="C:cytoplasmic side of plasma membrane"/>
    <property type="evidence" value="ECO:0007669"/>
    <property type="project" value="TreeGrafter"/>
</dbReference>
<dbReference type="InterPro" id="IPR016161">
    <property type="entry name" value="Ald_DH/histidinol_DH"/>
</dbReference>
<keyword evidence="9 18" id="KW-0520">NAD</keyword>
<dbReference type="GO" id="GO:0010133">
    <property type="term" value="P:L-proline catabolic process to L-glutamate"/>
    <property type="evidence" value="ECO:0007669"/>
    <property type="project" value="UniProtKB-UniRule"/>
</dbReference>
<feature type="domain" description="Proline dehydrogenase" evidence="22">
    <location>
        <begin position="210"/>
        <end position="508"/>
    </location>
</feature>
<evidence type="ECO:0000256" key="16">
    <source>
        <dbReference type="ARBA" id="ARBA00060889"/>
    </source>
</evidence>
<evidence type="ECO:0000313" key="25">
    <source>
        <dbReference type="EMBL" id="SEI15475.1"/>
    </source>
</evidence>
<feature type="active site" evidence="19">
    <location>
        <position position="814"/>
    </location>
</feature>
<evidence type="ECO:0000256" key="15">
    <source>
        <dbReference type="ARBA" id="ARBA00048779"/>
    </source>
</evidence>
<evidence type="ECO:0000256" key="13">
    <source>
        <dbReference type="ARBA" id="ARBA00023268"/>
    </source>
</evidence>
<dbReference type="EMBL" id="FNXB01000038">
    <property type="protein sequence ID" value="SEI15475.1"/>
    <property type="molecule type" value="Genomic_DNA"/>
</dbReference>
<evidence type="ECO:0000256" key="2">
    <source>
        <dbReference type="ARBA" id="ARBA00004739"/>
    </source>
</evidence>
<dbReference type="FunFam" id="1.20.5.460:FF:000001">
    <property type="entry name" value="Bifunctional protein PutA"/>
    <property type="match status" value="1"/>
</dbReference>
<dbReference type="NCBIfam" id="TIGR01238">
    <property type="entry name" value="D1pyr5carbox3"/>
    <property type="match status" value="1"/>
</dbReference>
<evidence type="ECO:0000256" key="20">
    <source>
        <dbReference type="SAM" id="MobiDB-lite"/>
    </source>
</evidence>
<dbReference type="InterPro" id="IPR029041">
    <property type="entry name" value="FAD-linked_oxidoreductase-like"/>
</dbReference>
<dbReference type="InterPro" id="IPR002872">
    <property type="entry name" value="Proline_DH_dom"/>
</dbReference>
<comment type="similarity">
    <text evidence="17 18">In the C-terminal section; belongs to the aldehyde dehydrogenase family.</text>
</comment>
<evidence type="ECO:0000256" key="18">
    <source>
        <dbReference type="PIRNR" id="PIRNR000197"/>
    </source>
</evidence>
<evidence type="ECO:0000313" key="28">
    <source>
        <dbReference type="Proteomes" id="UP000198939"/>
    </source>
</evidence>
<evidence type="ECO:0000256" key="1">
    <source>
        <dbReference type="ARBA" id="ARBA00001974"/>
    </source>
</evidence>
<evidence type="ECO:0000259" key="24">
    <source>
        <dbReference type="Pfam" id="PF18327"/>
    </source>
</evidence>
<evidence type="ECO:0000256" key="4">
    <source>
        <dbReference type="ARBA" id="ARBA00022491"/>
    </source>
</evidence>
<name>A0A1H8TMV4_9HYPH</name>
<feature type="domain" description="Proline dehydrogenase PutA" evidence="23">
    <location>
        <begin position="90"/>
        <end position="201"/>
    </location>
</feature>
<dbReference type="FunFam" id="3.40.309.10:FF:000005">
    <property type="entry name" value="1-pyrroline-5-carboxylate dehydrogenase 1"/>
    <property type="match status" value="1"/>
</dbReference>
<comment type="catalytic activity">
    <reaction evidence="15 18">
        <text>L-proline + a quinone = (S)-1-pyrroline-5-carboxylate + a quinol + H(+)</text>
        <dbReference type="Rhea" id="RHEA:23784"/>
        <dbReference type="ChEBI" id="CHEBI:15378"/>
        <dbReference type="ChEBI" id="CHEBI:17388"/>
        <dbReference type="ChEBI" id="CHEBI:24646"/>
        <dbReference type="ChEBI" id="CHEBI:60039"/>
        <dbReference type="ChEBI" id="CHEBI:132124"/>
        <dbReference type="EC" id="1.5.5.2"/>
    </reaction>
</comment>
<evidence type="ECO:0000256" key="9">
    <source>
        <dbReference type="ARBA" id="ARBA00023027"/>
    </source>
</evidence>
<evidence type="ECO:0000256" key="10">
    <source>
        <dbReference type="ARBA" id="ARBA00023062"/>
    </source>
</evidence>
<feature type="domain" description="Proline utilization A proline dehydrogenase N-terminal" evidence="24">
    <location>
        <begin position="35"/>
        <end position="82"/>
    </location>
</feature>
<reference evidence="26 28" key="3">
    <citation type="submission" date="2016-10" db="EMBL/GenBank/DDBJ databases">
        <authorList>
            <person name="Varghese N."/>
            <person name="Submissions S."/>
        </authorList>
    </citation>
    <scope>NUCLEOTIDE SEQUENCE [LARGE SCALE GENOMIC DNA]</scope>
    <source>
        <strain evidence="26 28">CGMCC 1.7071</strain>
    </source>
</reference>
<dbReference type="InterPro" id="IPR016162">
    <property type="entry name" value="Ald_DH_N"/>
</dbReference>
<keyword evidence="6 18" id="KW-0274">FAD</keyword>
<keyword evidence="10 18" id="KW-0642">Proline metabolism</keyword>
<dbReference type="PROSITE" id="PS00070">
    <property type="entry name" value="ALDEHYDE_DEHYDR_CYS"/>
    <property type="match status" value="1"/>
</dbReference>
<feature type="compositionally biased region" description="Polar residues" evidence="20">
    <location>
        <begin position="1"/>
        <end position="19"/>
    </location>
</feature>
<dbReference type="InterPro" id="IPR016163">
    <property type="entry name" value="Ald_DH_C"/>
</dbReference>
<dbReference type="NCBIfam" id="NF008869">
    <property type="entry name" value="PRK11904.1"/>
    <property type="match status" value="1"/>
</dbReference>
<evidence type="ECO:0000313" key="27">
    <source>
        <dbReference type="Proteomes" id="UP000183063"/>
    </source>
</evidence>
<evidence type="ECO:0000256" key="6">
    <source>
        <dbReference type="ARBA" id="ARBA00022827"/>
    </source>
</evidence>
<gene>
    <name evidence="25" type="primary">putA</name>
    <name evidence="25" type="ORF">RTCCBAU85039_5270</name>
    <name evidence="26" type="ORF">SAMN05216228_102965</name>
</gene>
<evidence type="ECO:0000259" key="23">
    <source>
        <dbReference type="Pfam" id="PF14850"/>
    </source>
</evidence>
<protein>
    <recommendedName>
        <fullName evidence="18">Bifunctional protein PutA</fullName>
    </recommendedName>
    <domain>
        <recommendedName>
            <fullName evidence="18">Proline dehydrogenase</fullName>
            <ecNumber evidence="18">1.5.5.2</ecNumber>
        </recommendedName>
        <alternativeName>
            <fullName evidence="18">Proline oxidase</fullName>
        </alternativeName>
    </domain>
    <domain>
        <recommendedName>
            <fullName evidence="18">Delta-1-pyrroline-5-carboxylate dehydrogenase</fullName>
            <shortName evidence="18">P5C dehydrogenase</shortName>
            <ecNumber evidence="18">1.2.1.88</ecNumber>
        </recommendedName>
        <alternativeName>
            <fullName evidence="18">L-glutamate gamma-semialdehyde dehydrogenase</fullName>
        </alternativeName>
    </domain>
</protein>
<dbReference type="Pfam" id="PF00171">
    <property type="entry name" value="Aldedh"/>
    <property type="match status" value="1"/>
</dbReference>
<dbReference type="AlphaFoldDB" id="A0A1H8TMV4"/>
<keyword evidence="8 18" id="KW-0805">Transcription regulation</keyword>
<dbReference type="InterPro" id="IPR041349">
    <property type="entry name" value="PRODH"/>
</dbReference>
<accession>A0A1H8TMV4</accession>
<dbReference type="EC" id="1.5.5.2" evidence="18"/>
<comment type="similarity">
    <text evidence="16 18">In the N-terminal section; belongs to the proline dehydrogenase family.</text>
</comment>
<dbReference type="InterPro" id="IPR016160">
    <property type="entry name" value="Ald_DH_CS_CYS"/>
</dbReference>
<sequence length="1237" mass="132626">MTITNDPVANETVNAQSRGAANPFEGFAPEIRPQSDLRRAITAAYRTPETVCVPRLVDAATIPEKVRQGAAATARKLIEALRTKHKGTGVEGLVHEYSLSSQEGVALMCLAEALLRIPDTATRDALIRDKIAEGDWKSHLGGGRSLFVNAATWGLVVTGKLTSTVNDRNLSAALTRLIARCGEPVIRRGVDMAMRMMGEQFVTGETIDEALQRAKPLEQRGFRYSYDMLGEAATTGADAERYYKDYEAAIHAIGKAADRRGIYEGPGISIKLSALHPRYSRAQSGRVMGELLPKLKALALIAKSYDIGFNIDAEEADRLELSLDILETLCLDEDLAGWNGMGFVVQAYGKRCPFVLDYIIDLARRAGRRIMVRLVKGAYWDAEIKRAQLDGLDDFPVFTRKIYTDVSYIACAKKLLAATDAVFPQFATHNAQTLATIYHMAGTDYYVGKYEFQCLHGMGEPLYDEVVGRQNLNRPCRIYAPVGTHETLLAYLVRRLLENGANSSFVNRIADPNVSIDELVADPVDIVARMQVPGQKHDKIALPSDLYGQRRNSAGFDISNESSLQGLTEALKMSATISWAAAPSGPIEGGPAARDVVNPADKRDVVGTVREASAQEAAAAAVVAQKVAPSWALVSPAERATLLDRAADIMQARMEALLGLIMREAGKSLLNAVAEVREAIDFLRYYAEQTRRTLGPLHAPLGPVVCISPWNFPLAIFTGQVAAALVAGNPVLAKPAEETPLIAAEAVRILHEAGIPSDVVQLVPGDGRVGAALVAAPQAAAVMFTGSTEVARIIQAELAKRLSKDGKPIPLIAETGGQNAMIVDSSALAEQVVGDVIASAFDSAGQRCSALRILCLQEDVADRTLTMLKGALRELSIANTNRLASDIGPVITAEAKDIIEAHVDAMSRSGCAVERVALPDATQNGTFVAPTIIEIKKISDLKREVFGPVLHVIRWRRQDLSRLIDEINATGYGLTFGLHTRLDETIANVTSQVKAGNLYVNRNVIGAVVGVQPFGGRGLSGTGPKAGGPLYLGRLVTTPPIPPQHSSVYSDPALADFAKWLDQQGLFEDAEMARHLGSQSALGLETELAGPVGERNLYALHPRGMIFCAPISQTGLVRQVSAVLATGNSAIIDADESLRSTLNHVPVSVARRISWKDTSADAEPMAGALIEGDADRVSAMLAKVAAMPGALLLTQSASTEQLERDPDAYCLNWLLEEVSTSINTAAAGGNASLMSIG</sequence>
<dbReference type="GO" id="GO:0003700">
    <property type="term" value="F:DNA-binding transcription factor activity"/>
    <property type="evidence" value="ECO:0007669"/>
    <property type="project" value="InterPro"/>
</dbReference>
<evidence type="ECO:0000256" key="7">
    <source>
        <dbReference type="ARBA" id="ARBA00023002"/>
    </source>
</evidence>
<dbReference type="CDD" id="cd07125">
    <property type="entry name" value="ALDH_PutA-P5CDH"/>
    <property type="match status" value="1"/>
</dbReference>
<dbReference type="InterPro" id="IPR015590">
    <property type="entry name" value="Aldehyde_DH_dom"/>
</dbReference>
<evidence type="ECO:0000256" key="5">
    <source>
        <dbReference type="ARBA" id="ARBA00022630"/>
    </source>
</evidence>
<evidence type="ECO:0000256" key="12">
    <source>
        <dbReference type="ARBA" id="ARBA00023163"/>
    </source>
</evidence>
<feature type="region of interest" description="Disordered" evidence="20">
    <location>
        <begin position="1"/>
        <end position="28"/>
    </location>
</feature>
<dbReference type="InterPro" id="IPR024090">
    <property type="entry name" value="PRODH_PutA_dom_I"/>
</dbReference>
<keyword evidence="28" id="KW-1185">Reference proteome</keyword>
<dbReference type="InterPro" id="IPR024082">
    <property type="entry name" value="PRODH_PutA_dom_II"/>
</dbReference>
<keyword evidence="13" id="KW-0511">Multifunctional enzyme</keyword>
<dbReference type="PIRSF" id="PIRSF000197">
    <property type="entry name" value="Bifunct_PutA"/>
    <property type="match status" value="1"/>
</dbReference>
<evidence type="ECO:0000256" key="3">
    <source>
        <dbReference type="ARBA" id="ARBA00004786"/>
    </source>
</evidence>
<keyword evidence="12 18" id="KW-0804">Transcription</keyword>
<reference evidence="27" key="1">
    <citation type="submission" date="2016-10" db="EMBL/GenBank/DDBJ databases">
        <authorList>
            <person name="Wibberg D."/>
        </authorList>
    </citation>
    <scope>NUCLEOTIDE SEQUENCE [LARGE SCALE GENOMIC DNA]</scope>
</reference>
<comment type="pathway">
    <text evidence="3 18">Amino-acid degradation; L-proline degradation into L-glutamate; L-glutamate from L-proline: step 2/2.</text>
</comment>
<dbReference type="PANTHER" id="PTHR42862:SF1">
    <property type="entry name" value="DELTA-1-PYRROLINE-5-CARBOXYLATE DEHYDROGENASE 2, ISOFORM A-RELATED"/>
    <property type="match status" value="1"/>
</dbReference>
<dbReference type="InterPro" id="IPR025703">
    <property type="entry name" value="Bifunct_PutA"/>
</dbReference>
<dbReference type="FunFam" id="3.20.20.220:FF:000004">
    <property type="entry name" value="Bifunctional protein PutA"/>
    <property type="match status" value="1"/>
</dbReference>
<dbReference type="SUPFAM" id="SSF81935">
    <property type="entry name" value="N-terminal domain of bifunctional PutA protein"/>
    <property type="match status" value="1"/>
</dbReference>
<dbReference type="InterPro" id="IPR050485">
    <property type="entry name" value="Proline_metab_enzyme"/>
</dbReference>
<evidence type="ECO:0000259" key="22">
    <source>
        <dbReference type="Pfam" id="PF01619"/>
    </source>
</evidence>
<comment type="function">
    <text evidence="18">Oxidizes proline to glutamate for use as a carbon and nitrogen source.</text>
</comment>
<evidence type="ECO:0000256" key="8">
    <source>
        <dbReference type="ARBA" id="ARBA00023015"/>
    </source>
</evidence>
<evidence type="ECO:0000259" key="21">
    <source>
        <dbReference type="Pfam" id="PF00171"/>
    </source>
</evidence>
<dbReference type="Pfam" id="PF18327">
    <property type="entry name" value="PRODH"/>
    <property type="match status" value="1"/>
</dbReference>
<evidence type="ECO:0000256" key="17">
    <source>
        <dbReference type="ARBA" id="ARBA00060911"/>
    </source>
</evidence>
<comment type="catalytic activity">
    <reaction evidence="14 18">
        <text>L-glutamate 5-semialdehyde + NAD(+) + H2O = L-glutamate + NADH + 2 H(+)</text>
        <dbReference type="Rhea" id="RHEA:30235"/>
        <dbReference type="ChEBI" id="CHEBI:15377"/>
        <dbReference type="ChEBI" id="CHEBI:15378"/>
        <dbReference type="ChEBI" id="CHEBI:29985"/>
        <dbReference type="ChEBI" id="CHEBI:57540"/>
        <dbReference type="ChEBI" id="CHEBI:57945"/>
        <dbReference type="ChEBI" id="CHEBI:58066"/>
        <dbReference type="EC" id="1.2.1.88"/>
    </reaction>
</comment>
<dbReference type="GO" id="GO:0003842">
    <property type="term" value="F:L-glutamate gamma-semialdehyde dehydrogenase activity"/>
    <property type="evidence" value="ECO:0007669"/>
    <property type="project" value="UniProtKB-UniRule"/>
</dbReference>
<evidence type="ECO:0000256" key="11">
    <source>
        <dbReference type="ARBA" id="ARBA00023125"/>
    </source>
</evidence>
<evidence type="ECO:0000256" key="19">
    <source>
        <dbReference type="PIRSR" id="PIRSR000197-1"/>
    </source>
</evidence>
<feature type="domain" description="Aldehyde dehydrogenase" evidence="21">
    <location>
        <begin position="594"/>
        <end position="1029"/>
    </location>
</feature>
<dbReference type="UniPathway" id="UPA00261">
    <property type="reaction ID" value="UER00373"/>
</dbReference>
<organism evidence="25 27">
    <name type="scientific">Rhizobium tibeticum</name>
    <dbReference type="NCBI Taxonomy" id="501024"/>
    <lineage>
        <taxon>Bacteria</taxon>
        <taxon>Pseudomonadati</taxon>
        <taxon>Pseudomonadota</taxon>
        <taxon>Alphaproteobacteria</taxon>
        <taxon>Hyphomicrobiales</taxon>
        <taxon>Rhizobiaceae</taxon>
        <taxon>Rhizobium/Agrobacterium group</taxon>
        <taxon>Rhizobium</taxon>
    </lineage>
</organism>
<keyword evidence="4 18" id="KW-0678">Repressor</keyword>
<dbReference type="Gene3D" id="3.20.20.220">
    <property type="match status" value="1"/>
</dbReference>
<evidence type="ECO:0000313" key="26">
    <source>
        <dbReference type="EMBL" id="SEO91788.1"/>
    </source>
</evidence>
<proteinExistence type="inferred from homology"/>
<dbReference type="EC" id="1.2.1.88" evidence="18"/>
<dbReference type="RefSeq" id="WP_244541433.1">
    <property type="nucleotide sequence ID" value="NZ_FNXB01000038.1"/>
</dbReference>
<dbReference type="GO" id="GO:0004657">
    <property type="term" value="F:proline dehydrogenase activity"/>
    <property type="evidence" value="ECO:0007669"/>
    <property type="project" value="UniProtKB-UniRule"/>
</dbReference>
<dbReference type="GO" id="GO:0003677">
    <property type="term" value="F:DNA binding"/>
    <property type="evidence" value="ECO:0007669"/>
    <property type="project" value="UniProtKB-KW"/>
</dbReference>
<dbReference type="EMBL" id="FOCV01000029">
    <property type="protein sequence ID" value="SEO91788.1"/>
    <property type="molecule type" value="Genomic_DNA"/>
</dbReference>
<dbReference type="STRING" id="501024.RTCCBAU85039_5270"/>
<dbReference type="Gene3D" id="1.20.5.550">
    <property type="entry name" value="Single Helix bin"/>
    <property type="match status" value="1"/>
</dbReference>
<comment type="cofactor">
    <cofactor evidence="1 18">
        <name>FAD</name>
        <dbReference type="ChEBI" id="CHEBI:57692"/>
    </cofactor>
</comment>
<dbReference type="NCBIfam" id="NF008772">
    <property type="entry name" value="PRK11809.1"/>
    <property type="match status" value="1"/>
</dbReference>
<dbReference type="Proteomes" id="UP000198939">
    <property type="component" value="Unassembled WGS sequence"/>
</dbReference>
<dbReference type="Gene3D" id="1.20.5.460">
    <property type="entry name" value="Single helix bin"/>
    <property type="match status" value="1"/>
</dbReference>
<comment type="pathway">
    <text evidence="2 18">Amino-acid degradation; L-proline degradation into L-glutamate; L-glutamate from L-proline: step 1/2.</text>
</comment>
<dbReference type="Gene3D" id="3.40.309.10">
    <property type="entry name" value="Aldehyde Dehydrogenase, Chain A, domain 2"/>
    <property type="match status" value="1"/>
</dbReference>
<dbReference type="Gene3D" id="3.40.605.10">
    <property type="entry name" value="Aldehyde Dehydrogenase, Chain A, domain 1"/>
    <property type="match status" value="1"/>
</dbReference>